<dbReference type="EMBL" id="MT024863">
    <property type="protein sequence ID" value="QIN93920.1"/>
    <property type="molecule type" value="Genomic_DNA"/>
</dbReference>
<feature type="transmembrane region" description="Helical" evidence="1">
    <location>
        <begin position="52"/>
        <end position="71"/>
    </location>
</feature>
<organism evidence="2 3">
    <name type="scientific">Microbacterium phage Arete</name>
    <dbReference type="NCBI Taxonomy" id="2713257"/>
    <lineage>
        <taxon>Viruses</taxon>
        <taxon>Duplodnaviria</taxon>
        <taxon>Heunggongvirae</taxon>
        <taxon>Uroviricota</taxon>
        <taxon>Caudoviricetes</taxon>
        <taxon>Burrovirus</taxon>
        <taxon>Burrovirus arete</taxon>
    </lineage>
</organism>
<keyword evidence="3" id="KW-1185">Reference proteome</keyword>
<evidence type="ECO:0000256" key="1">
    <source>
        <dbReference type="SAM" id="Phobius"/>
    </source>
</evidence>
<dbReference type="RefSeq" id="YP_009857420.1">
    <property type="nucleotide sequence ID" value="NC_048860.1"/>
</dbReference>
<proteinExistence type="predicted"/>
<keyword evidence="1" id="KW-0472">Membrane</keyword>
<evidence type="ECO:0000313" key="2">
    <source>
        <dbReference type="EMBL" id="QIN93920.1"/>
    </source>
</evidence>
<protein>
    <submittedName>
        <fullName evidence="2">Uncharacterized protein</fullName>
    </submittedName>
</protein>
<name>A0A6G8R140_9CAUD</name>
<dbReference type="Proteomes" id="UP000500873">
    <property type="component" value="Segment"/>
</dbReference>
<reference evidence="2 3" key="1">
    <citation type="submission" date="2020-02" db="EMBL/GenBank/DDBJ databases">
        <authorList>
            <person name="Tolsma S."/>
            <person name="Caruso S.M."/>
            <person name="Garlena R.A."/>
            <person name="Russell D.A."/>
            <person name="Pope W.H."/>
            <person name="Jacobs-Se D."/>
            <person name="Hatfull G.F."/>
            <person name="Noordewier B."/>
        </authorList>
    </citation>
    <scope>NUCLEOTIDE SEQUENCE [LARGE SCALE GENOMIC DNA]</scope>
</reference>
<keyword evidence="1" id="KW-1133">Transmembrane helix</keyword>
<dbReference type="GeneID" id="55628264"/>
<feature type="transmembrane region" description="Helical" evidence="1">
    <location>
        <begin position="21"/>
        <end position="40"/>
    </location>
</feature>
<gene>
    <name evidence="2" type="primary">37</name>
    <name evidence="2" type="ORF">SEA_ARETE_37</name>
</gene>
<evidence type="ECO:0000313" key="3">
    <source>
        <dbReference type="Proteomes" id="UP000500873"/>
    </source>
</evidence>
<keyword evidence="1" id="KW-0812">Transmembrane</keyword>
<sequence>MTDNLDELTTGPGFVKRSRKAFVAGALAAAGSFGPAFAIATADGVIGFTAEVVPIAVVSLGIGVAAFFGTYQTPNAV</sequence>
<accession>A0A6G8R140</accession>
<dbReference type="KEGG" id="vg:55628264"/>